<dbReference type="NCBIfam" id="TIGR00519">
    <property type="entry name" value="asnASE_I"/>
    <property type="match status" value="1"/>
</dbReference>
<dbReference type="InterPro" id="IPR006034">
    <property type="entry name" value="Asparaginase/glutaminase-like"/>
</dbReference>
<feature type="active site" description="O-isoaspartyl threonine intermediate" evidence="4">
    <location>
        <position position="15"/>
    </location>
</feature>
<dbReference type="SMART" id="SM00870">
    <property type="entry name" value="Asparaginase"/>
    <property type="match status" value="1"/>
</dbReference>
<dbReference type="PRINTS" id="PR00139">
    <property type="entry name" value="ASNGLNASE"/>
</dbReference>
<evidence type="ECO:0000256" key="8">
    <source>
        <dbReference type="SAM" id="MobiDB-lite"/>
    </source>
</evidence>
<evidence type="ECO:0000256" key="7">
    <source>
        <dbReference type="PROSITE-ProRule" id="PRU10100"/>
    </source>
</evidence>
<dbReference type="InterPro" id="IPR040919">
    <property type="entry name" value="Asparaginase_C"/>
</dbReference>
<dbReference type="RefSeq" id="WP_098063221.1">
    <property type="nucleotide sequence ID" value="NZ_PDEP01000016.1"/>
</dbReference>
<dbReference type="InterPro" id="IPR027474">
    <property type="entry name" value="L-asparaginase_N"/>
</dbReference>
<dbReference type="Proteomes" id="UP000221024">
    <property type="component" value="Unassembled WGS sequence"/>
</dbReference>
<dbReference type="CDD" id="cd08963">
    <property type="entry name" value="L-asparaginase_I"/>
    <property type="match status" value="1"/>
</dbReference>
<evidence type="ECO:0000256" key="4">
    <source>
        <dbReference type="PIRSR" id="PIRSR001220-1"/>
    </source>
</evidence>
<organism evidence="11 12">
    <name type="scientific">Longimonas halophila</name>
    <dbReference type="NCBI Taxonomy" id="1469170"/>
    <lineage>
        <taxon>Bacteria</taxon>
        <taxon>Pseudomonadati</taxon>
        <taxon>Rhodothermota</taxon>
        <taxon>Rhodothermia</taxon>
        <taxon>Rhodothermales</taxon>
        <taxon>Salisaetaceae</taxon>
        <taxon>Longimonas</taxon>
    </lineage>
</organism>
<dbReference type="OrthoDB" id="9788068at2"/>
<dbReference type="PROSITE" id="PS00144">
    <property type="entry name" value="ASN_GLN_ASE_1"/>
    <property type="match status" value="1"/>
</dbReference>
<proteinExistence type="inferred from homology"/>
<dbReference type="Gene3D" id="3.40.50.40">
    <property type="match status" value="1"/>
</dbReference>
<accession>A0A2H3P244</accession>
<feature type="domain" description="L-asparaginase N-terminal" evidence="9">
    <location>
        <begin position="6"/>
        <end position="197"/>
    </location>
</feature>
<evidence type="ECO:0000256" key="3">
    <source>
        <dbReference type="ARBA" id="ARBA00022801"/>
    </source>
</evidence>
<feature type="binding site" evidence="5">
    <location>
        <begin position="93"/>
        <end position="94"/>
    </location>
    <ligand>
        <name>substrate</name>
    </ligand>
</feature>
<comment type="caution">
    <text evidence="11">The sequence shown here is derived from an EMBL/GenBank/DDBJ whole genome shotgun (WGS) entry which is preliminary data.</text>
</comment>
<evidence type="ECO:0000256" key="2">
    <source>
        <dbReference type="ARBA" id="ARBA00012920"/>
    </source>
</evidence>
<dbReference type="PIRSF" id="PIRSF001220">
    <property type="entry name" value="L-ASNase_gatD"/>
    <property type="match status" value="1"/>
</dbReference>
<dbReference type="AlphaFoldDB" id="A0A2H3P244"/>
<dbReference type="FunFam" id="3.40.50.40:FF:000001">
    <property type="entry name" value="L-asparaginase 1"/>
    <property type="match status" value="1"/>
</dbReference>
<dbReference type="PANTHER" id="PTHR11707:SF28">
    <property type="entry name" value="60 KDA LYSOPHOSPHOLIPASE"/>
    <property type="match status" value="1"/>
</dbReference>
<dbReference type="Pfam" id="PF00710">
    <property type="entry name" value="Asparaginase"/>
    <property type="match status" value="1"/>
</dbReference>
<reference evidence="11 12" key="1">
    <citation type="submission" date="2017-10" db="EMBL/GenBank/DDBJ databases">
        <title>Draft genome of Longimonas halophila.</title>
        <authorList>
            <person name="Goh K.M."/>
            <person name="Shamsir M.S."/>
            <person name="Lim S.W."/>
        </authorList>
    </citation>
    <scope>NUCLEOTIDE SEQUENCE [LARGE SCALE GENOMIC DNA]</scope>
    <source>
        <strain evidence="11 12">KCTC 42399</strain>
    </source>
</reference>
<dbReference type="GO" id="GO:0004067">
    <property type="term" value="F:asparaginase activity"/>
    <property type="evidence" value="ECO:0007669"/>
    <property type="project" value="UniProtKB-UniRule"/>
</dbReference>
<dbReference type="Gene3D" id="3.40.50.1170">
    <property type="entry name" value="L-asparaginase, N-terminal domain"/>
    <property type="match status" value="1"/>
</dbReference>
<dbReference type="SUPFAM" id="SSF53774">
    <property type="entry name" value="Glutaminase/Asparaginase"/>
    <property type="match status" value="1"/>
</dbReference>
<dbReference type="InterPro" id="IPR036152">
    <property type="entry name" value="Asp/glu_Ase-like_sf"/>
</dbReference>
<feature type="active site" evidence="7">
    <location>
        <position position="93"/>
    </location>
</feature>
<evidence type="ECO:0000259" key="10">
    <source>
        <dbReference type="Pfam" id="PF17763"/>
    </source>
</evidence>
<evidence type="ECO:0000256" key="5">
    <source>
        <dbReference type="PIRSR" id="PIRSR001220-2"/>
    </source>
</evidence>
<evidence type="ECO:0000256" key="1">
    <source>
        <dbReference type="ARBA" id="ARBA00010518"/>
    </source>
</evidence>
<dbReference type="FunFam" id="3.40.50.1170:FF:000001">
    <property type="entry name" value="L-asparaginase 2"/>
    <property type="match status" value="1"/>
</dbReference>
<keyword evidence="12" id="KW-1185">Reference proteome</keyword>
<keyword evidence="3" id="KW-0378">Hydrolase</keyword>
<dbReference type="InterPro" id="IPR037152">
    <property type="entry name" value="L-asparaginase_N_sf"/>
</dbReference>
<feature type="domain" description="Asparaginase/glutaminase C-terminal" evidence="10">
    <location>
        <begin position="218"/>
        <end position="333"/>
    </location>
</feature>
<dbReference type="Pfam" id="PF17763">
    <property type="entry name" value="Asparaginase_C"/>
    <property type="match status" value="1"/>
</dbReference>
<gene>
    <name evidence="11" type="ORF">CRI93_13755</name>
</gene>
<evidence type="ECO:0000256" key="6">
    <source>
        <dbReference type="PROSITE-ProRule" id="PRU10099"/>
    </source>
</evidence>
<dbReference type="InterPro" id="IPR020827">
    <property type="entry name" value="Asparaginase/glutaminase_AS1"/>
</dbReference>
<evidence type="ECO:0000313" key="12">
    <source>
        <dbReference type="Proteomes" id="UP000221024"/>
    </source>
</evidence>
<dbReference type="InterPro" id="IPR041725">
    <property type="entry name" value="L-asparaginase_I"/>
</dbReference>
<dbReference type="PIRSF" id="PIRSF500176">
    <property type="entry name" value="L_ASNase"/>
    <property type="match status" value="1"/>
</dbReference>
<protein>
    <recommendedName>
        <fullName evidence="2">asparaginase</fullName>
        <ecNumber evidence="2">3.5.1.1</ecNumber>
    </recommendedName>
</protein>
<comment type="similarity">
    <text evidence="1">Belongs to the asparaginase 1 family.</text>
</comment>
<dbReference type="SFLD" id="SFLDS00057">
    <property type="entry name" value="Glutaminase/Asparaginase"/>
    <property type="match status" value="1"/>
</dbReference>
<dbReference type="InterPro" id="IPR006033">
    <property type="entry name" value="AsnA_fam"/>
</dbReference>
<dbReference type="EC" id="3.5.1.1" evidence="2"/>
<evidence type="ECO:0000313" key="11">
    <source>
        <dbReference type="EMBL" id="PEN05079.1"/>
    </source>
</evidence>
<dbReference type="PROSITE" id="PS00917">
    <property type="entry name" value="ASN_GLN_ASE_2"/>
    <property type="match status" value="1"/>
</dbReference>
<dbReference type="GO" id="GO:0009066">
    <property type="term" value="P:aspartate family amino acid metabolic process"/>
    <property type="evidence" value="ECO:0007669"/>
    <property type="project" value="UniProtKB-ARBA"/>
</dbReference>
<dbReference type="InterPro" id="IPR027475">
    <property type="entry name" value="Asparaginase/glutaminase_AS2"/>
</dbReference>
<sequence length="362" mass="39251">MADSPRIFVAHTGGTIGMARQPSGEYDTQPGHLEAQIEARGAFRGEHVPEYDIYEFDPLLDSANMTPQDWLAMATTIRDHYDDYDGFLIVHGTDTMAFSASALSFMLDPLDKPVIFTGSQIPLVETRTDAQSNLLTALLILGAYADRMSGVFLYFNDRLFRGTRATKVNADTFDAFASPNFPPVGTVGINVEINWPLVPAPKKPLRPPQVVALGSATVAAFRVFPGLDASYLTHVLAPPVQGVVLECYGAGNAPSNNDAFLEALRTATEQGTVIVDVTQPLHGTADLDLYATGHALAEAGVVSGYDLTTEAALAKLYYLFEQGHAPDAVRRLMQQNLRGELTPPDEVPPNLGRSRQRLAGYR</sequence>
<dbReference type="InterPro" id="IPR027473">
    <property type="entry name" value="L-asparaginase_C"/>
</dbReference>
<feature type="active site" evidence="6">
    <location>
        <position position="15"/>
    </location>
</feature>
<feature type="region of interest" description="Disordered" evidence="8">
    <location>
        <begin position="339"/>
        <end position="362"/>
    </location>
</feature>
<dbReference type="EMBL" id="PDEP01000016">
    <property type="protein sequence ID" value="PEN05079.1"/>
    <property type="molecule type" value="Genomic_DNA"/>
</dbReference>
<dbReference type="NCBIfam" id="NF006998">
    <property type="entry name" value="PRK09461.1"/>
    <property type="match status" value="1"/>
</dbReference>
<dbReference type="PANTHER" id="PTHR11707">
    <property type="entry name" value="L-ASPARAGINASE"/>
    <property type="match status" value="1"/>
</dbReference>
<evidence type="ECO:0000259" key="9">
    <source>
        <dbReference type="Pfam" id="PF00710"/>
    </source>
</evidence>
<dbReference type="PROSITE" id="PS51732">
    <property type="entry name" value="ASN_GLN_ASE_3"/>
    <property type="match status" value="1"/>
</dbReference>
<name>A0A2H3P244_9BACT</name>
<feature type="binding site" evidence="5">
    <location>
        <position position="62"/>
    </location>
    <ligand>
        <name>substrate</name>
    </ligand>
</feature>